<dbReference type="EMBL" id="CP003969">
    <property type="protein sequence ID" value="AGP38696.1"/>
    <property type="molecule type" value="Genomic_DNA"/>
</dbReference>
<protein>
    <submittedName>
        <fullName evidence="2">Uncharacterized protein</fullName>
    </submittedName>
</protein>
<evidence type="ECO:0000256" key="1">
    <source>
        <dbReference type="SAM" id="MobiDB-lite"/>
    </source>
</evidence>
<feature type="region of interest" description="Disordered" evidence="1">
    <location>
        <begin position="24"/>
        <end position="45"/>
    </location>
</feature>
<evidence type="ECO:0000313" key="2">
    <source>
        <dbReference type="EMBL" id="AGP38696.1"/>
    </source>
</evidence>
<proteinExistence type="predicted"/>
<sequence length="45" mass="4816">MDIFAPEPDALTLWTGLPAESTSESLRIAADQPSAGPRAPRRLPL</sequence>
<accession>S4Y2J1</accession>
<dbReference type="Proteomes" id="UP000014803">
    <property type="component" value="Chromosome"/>
</dbReference>
<name>S4Y2J1_SORCE</name>
<evidence type="ECO:0000313" key="3">
    <source>
        <dbReference type="Proteomes" id="UP000014803"/>
    </source>
</evidence>
<organism evidence="2 3">
    <name type="scientific">Sorangium cellulosum So0157-2</name>
    <dbReference type="NCBI Taxonomy" id="1254432"/>
    <lineage>
        <taxon>Bacteria</taxon>
        <taxon>Pseudomonadati</taxon>
        <taxon>Myxococcota</taxon>
        <taxon>Polyangia</taxon>
        <taxon>Polyangiales</taxon>
        <taxon>Polyangiaceae</taxon>
        <taxon>Sorangium</taxon>
    </lineage>
</organism>
<reference evidence="2 3" key="1">
    <citation type="journal article" date="2013" name="Sci. Rep.">
        <title>Extraordinary expansion of a Sorangium cellulosum genome from an alkaline milieu.</title>
        <authorList>
            <person name="Han K."/>
            <person name="Li Z.F."/>
            <person name="Peng R."/>
            <person name="Zhu L.P."/>
            <person name="Zhou T."/>
            <person name="Wang L.G."/>
            <person name="Li S.G."/>
            <person name="Zhang X.B."/>
            <person name="Hu W."/>
            <person name="Wu Z.H."/>
            <person name="Qin N."/>
            <person name="Li Y.Z."/>
        </authorList>
    </citation>
    <scope>NUCLEOTIDE SEQUENCE [LARGE SCALE GENOMIC DNA]</scope>
    <source>
        <strain evidence="2 3">So0157-2</strain>
    </source>
</reference>
<gene>
    <name evidence="2" type="ORF">SCE1572_31965</name>
</gene>
<dbReference type="AlphaFoldDB" id="S4Y2J1"/>
<dbReference type="KEGG" id="scu:SCE1572_31965"/>
<dbReference type="HOGENOM" id="CLU_3205391_0_0_7"/>